<dbReference type="OrthoDB" id="9787920at2"/>
<protein>
    <submittedName>
        <fullName evidence="4">Acetyltransferase (GNAT) family protein</fullName>
    </submittedName>
</protein>
<feature type="domain" description="N-acetyltransferase" evidence="3">
    <location>
        <begin position="1"/>
        <end position="138"/>
    </location>
</feature>
<dbReference type="RefSeq" id="WP_125353592.1">
    <property type="nucleotide sequence ID" value="NZ_CACSIW010000004.1"/>
</dbReference>
<evidence type="ECO:0000313" key="4">
    <source>
        <dbReference type="EMBL" id="TDN49115.1"/>
    </source>
</evidence>
<organism evidence="4 5">
    <name type="scientific">Scandinavium goeteborgense</name>
    <dbReference type="NCBI Taxonomy" id="1851514"/>
    <lineage>
        <taxon>Bacteria</taxon>
        <taxon>Pseudomonadati</taxon>
        <taxon>Pseudomonadota</taxon>
        <taxon>Gammaproteobacteria</taxon>
        <taxon>Enterobacterales</taxon>
        <taxon>Enterobacteriaceae</taxon>
        <taxon>Scandinavium</taxon>
    </lineage>
</organism>
<dbReference type="InterPro" id="IPR016181">
    <property type="entry name" value="Acyl_CoA_acyltransferase"/>
</dbReference>
<accession>A0A4R6DV58</accession>
<dbReference type="EMBL" id="SNVX01000024">
    <property type="protein sequence ID" value="TDN49115.1"/>
    <property type="molecule type" value="Genomic_DNA"/>
</dbReference>
<dbReference type="PANTHER" id="PTHR43877">
    <property type="entry name" value="AMINOALKYLPHOSPHONATE N-ACETYLTRANSFERASE-RELATED-RELATED"/>
    <property type="match status" value="1"/>
</dbReference>
<evidence type="ECO:0000256" key="2">
    <source>
        <dbReference type="ARBA" id="ARBA00023315"/>
    </source>
</evidence>
<dbReference type="AlphaFoldDB" id="A0A4R6DV58"/>
<dbReference type="InterPro" id="IPR050832">
    <property type="entry name" value="Bact_Acetyltransf"/>
</dbReference>
<keyword evidence="1 4" id="KW-0808">Transferase</keyword>
<evidence type="ECO:0000259" key="3">
    <source>
        <dbReference type="PROSITE" id="PS51186"/>
    </source>
</evidence>
<dbReference type="CDD" id="cd04301">
    <property type="entry name" value="NAT_SF"/>
    <property type="match status" value="1"/>
</dbReference>
<dbReference type="PROSITE" id="PS51186">
    <property type="entry name" value="GNAT"/>
    <property type="match status" value="1"/>
</dbReference>
<dbReference type="GO" id="GO:0016747">
    <property type="term" value="F:acyltransferase activity, transferring groups other than amino-acyl groups"/>
    <property type="evidence" value="ECO:0007669"/>
    <property type="project" value="InterPro"/>
</dbReference>
<dbReference type="Pfam" id="PF00583">
    <property type="entry name" value="Acetyltransf_1"/>
    <property type="match status" value="1"/>
</dbReference>
<sequence>MQIEITENVTQQDQEALLTGLRAFNSQFIDTKDWYELGVYSRDESGNMLGGLIGKRKGDWLCIDFLWVSDAARGKGLGSELIRGAESRIREWGCSHMLVDTASFQALPFYQKCGFTLHSSIKDFPHQGMQRHYLTKAL</sequence>
<dbReference type="Proteomes" id="UP000295530">
    <property type="component" value="Unassembled WGS sequence"/>
</dbReference>
<reference evidence="4 5" key="1">
    <citation type="submission" date="2019-03" db="EMBL/GenBank/DDBJ databases">
        <title>Genomic analyses of the natural microbiome of Caenorhabditis elegans.</title>
        <authorList>
            <person name="Samuel B."/>
        </authorList>
    </citation>
    <scope>NUCLEOTIDE SEQUENCE [LARGE SCALE GENOMIC DNA]</scope>
    <source>
        <strain evidence="4 5">BIGb0156</strain>
    </source>
</reference>
<keyword evidence="2" id="KW-0012">Acyltransferase</keyword>
<dbReference type="SUPFAM" id="SSF55729">
    <property type="entry name" value="Acyl-CoA N-acyltransferases (Nat)"/>
    <property type="match status" value="1"/>
</dbReference>
<keyword evidence="5" id="KW-1185">Reference proteome</keyword>
<evidence type="ECO:0000313" key="5">
    <source>
        <dbReference type="Proteomes" id="UP000295530"/>
    </source>
</evidence>
<proteinExistence type="predicted"/>
<dbReference type="InterPro" id="IPR000182">
    <property type="entry name" value="GNAT_dom"/>
</dbReference>
<evidence type="ECO:0000256" key="1">
    <source>
        <dbReference type="ARBA" id="ARBA00022679"/>
    </source>
</evidence>
<comment type="caution">
    <text evidence="4">The sequence shown here is derived from an EMBL/GenBank/DDBJ whole genome shotgun (WGS) entry which is preliminary data.</text>
</comment>
<dbReference type="Gene3D" id="3.40.630.30">
    <property type="match status" value="1"/>
</dbReference>
<gene>
    <name evidence="4" type="ORF">EC847_1244</name>
</gene>
<name>A0A4R6DV58_SCAGO</name>